<evidence type="ECO:0000313" key="2">
    <source>
        <dbReference type="EMBL" id="KAJ8749424.1"/>
    </source>
</evidence>
<sequence length="105" mass="11781">MEHYGSGQRPYGVGRRPEIVSGRSFGNNNQIYASRPGSPDLAAATRANRPRQSASKPWGFSDPEMQRKTRVAKYKVYGVEGRVKASLKNGIRWIKNKCSQIIHGY</sequence>
<organism evidence="2 3">
    <name type="scientific">Erythroxylum novogranatense</name>
    <dbReference type="NCBI Taxonomy" id="1862640"/>
    <lineage>
        <taxon>Eukaryota</taxon>
        <taxon>Viridiplantae</taxon>
        <taxon>Streptophyta</taxon>
        <taxon>Embryophyta</taxon>
        <taxon>Tracheophyta</taxon>
        <taxon>Spermatophyta</taxon>
        <taxon>Magnoliopsida</taxon>
        <taxon>eudicotyledons</taxon>
        <taxon>Gunneridae</taxon>
        <taxon>Pentapetalae</taxon>
        <taxon>rosids</taxon>
        <taxon>fabids</taxon>
        <taxon>Malpighiales</taxon>
        <taxon>Erythroxylaceae</taxon>
        <taxon>Erythroxylum</taxon>
    </lineage>
</organism>
<evidence type="ECO:0008006" key="4">
    <source>
        <dbReference type="Google" id="ProtNLM"/>
    </source>
</evidence>
<reference evidence="2 3" key="1">
    <citation type="submission" date="2021-09" db="EMBL/GenBank/DDBJ databases">
        <title>Genomic insights and catalytic innovation underlie evolution of tropane alkaloids biosynthesis.</title>
        <authorList>
            <person name="Wang Y.-J."/>
            <person name="Tian T."/>
            <person name="Huang J.-P."/>
            <person name="Huang S.-X."/>
        </authorList>
    </citation>
    <scope>NUCLEOTIDE SEQUENCE [LARGE SCALE GENOMIC DNA]</scope>
    <source>
        <strain evidence="2">KIB-2018</strain>
        <tissue evidence="2">Leaf</tissue>
    </source>
</reference>
<keyword evidence="3" id="KW-1185">Reference proteome</keyword>
<dbReference type="AlphaFoldDB" id="A0AAV8SBA7"/>
<feature type="region of interest" description="Disordered" evidence="1">
    <location>
        <begin position="1"/>
        <end position="64"/>
    </location>
</feature>
<comment type="caution">
    <text evidence="2">The sequence shown here is derived from an EMBL/GenBank/DDBJ whole genome shotgun (WGS) entry which is preliminary data.</text>
</comment>
<dbReference type="PANTHER" id="PTHR33193">
    <property type="entry name" value="DOMAIN PROTEIN, PUTATIVE (DUF3511)-RELATED"/>
    <property type="match status" value="1"/>
</dbReference>
<dbReference type="InterPro" id="IPR021899">
    <property type="entry name" value="DUF3511"/>
</dbReference>
<accession>A0AAV8SBA7</accession>
<evidence type="ECO:0000256" key="1">
    <source>
        <dbReference type="SAM" id="MobiDB-lite"/>
    </source>
</evidence>
<dbReference type="PANTHER" id="PTHR33193:SF13">
    <property type="entry name" value="EXPRESSED PROTEIN"/>
    <property type="match status" value="1"/>
</dbReference>
<gene>
    <name evidence="2" type="ORF">K2173_025468</name>
</gene>
<dbReference type="Proteomes" id="UP001159364">
    <property type="component" value="Linkage Group LG12"/>
</dbReference>
<dbReference type="EMBL" id="JAIWQS010000012">
    <property type="protein sequence ID" value="KAJ8749424.1"/>
    <property type="molecule type" value="Genomic_DNA"/>
</dbReference>
<protein>
    <recommendedName>
        <fullName evidence="4">DUF3511 domain protein</fullName>
    </recommendedName>
</protein>
<evidence type="ECO:0000313" key="3">
    <source>
        <dbReference type="Proteomes" id="UP001159364"/>
    </source>
</evidence>
<proteinExistence type="predicted"/>
<dbReference type="Pfam" id="PF12023">
    <property type="entry name" value="DUF3511"/>
    <property type="match status" value="1"/>
</dbReference>
<name>A0AAV8SBA7_9ROSI</name>